<dbReference type="AlphaFoldDB" id="A0A9X8Y820"/>
<sequence length="120" mass="14098">MAKQTAREKKMRAKLKKELQEKGVIPPDKPRLNRKKFAQEVVKEFDELNDAMMYWYIREGISWMIAGHEDRPITPEQIGILKVMKLATELKKYEKALPEGTTQYNLMDLYKEVVAPIMDL</sequence>
<dbReference type="Proteomes" id="UP000294682">
    <property type="component" value="Unassembled WGS sequence"/>
</dbReference>
<dbReference type="EMBL" id="SLUK01000006">
    <property type="protein sequence ID" value="TCL43202.1"/>
    <property type="molecule type" value="Genomic_DNA"/>
</dbReference>
<evidence type="ECO:0000313" key="1">
    <source>
        <dbReference type="EMBL" id="TCL43202.1"/>
    </source>
</evidence>
<proteinExistence type="predicted"/>
<evidence type="ECO:0008006" key="3">
    <source>
        <dbReference type="Google" id="ProtNLM"/>
    </source>
</evidence>
<organism evidence="1 2">
    <name type="scientific">Harryflintia acetispora</name>
    <dbReference type="NCBI Taxonomy" id="1849041"/>
    <lineage>
        <taxon>Bacteria</taxon>
        <taxon>Bacillati</taxon>
        <taxon>Bacillota</taxon>
        <taxon>Clostridia</taxon>
        <taxon>Eubacteriales</taxon>
        <taxon>Oscillospiraceae</taxon>
        <taxon>Harryflintia</taxon>
    </lineage>
</organism>
<keyword evidence="2" id="KW-1185">Reference proteome</keyword>
<comment type="caution">
    <text evidence="1">The sequence shown here is derived from an EMBL/GenBank/DDBJ whole genome shotgun (WGS) entry which is preliminary data.</text>
</comment>
<accession>A0A9X8Y820</accession>
<gene>
    <name evidence="1" type="ORF">EDD78_10662</name>
</gene>
<reference evidence="1 2" key="1">
    <citation type="submission" date="2019-03" db="EMBL/GenBank/DDBJ databases">
        <title>Genomic Encyclopedia of Type Strains, Phase IV (KMG-IV): sequencing the most valuable type-strain genomes for metagenomic binning, comparative biology and taxonomic classification.</title>
        <authorList>
            <person name="Goeker M."/>
        </authorList>
    </citation>
    <scope>NUCLEOTIDE SEQUENCE [LARGE SCALE GENOMIC DNA]</scope>
    <source>
        <strain evidence="1 2">DSM 100433</strain>
    </source>
</reference>
<protein>
    <recommendedName>
        <fullName evidence="3">Addiction module toxin RelE</fullName>
    </recommendedName>
</protein>
<evidence type="ECO:0000313" key="2">
    <source>
        <dbReference type="Proteomes" id="UP000294682"/>
    </source>
</evidence>
<name>A0A9X8Y820_9FIRM</name>
<dbReference type="RefSeq" id="WP_132084576.1">
    <property type="nucleotide sequence ID" value="NZ_SLUK01000006.1"/>
</dbReference>